<feature type="transmembrane region" description="Helical" evidence="7">
    <location>
        <begin position="171"/>
        <end position="190"/>
    </location>
</feature>
<keyword evidence="9" id="KW-1185">Reference proteome</keyword>
<evidence type="ECO:0000256" key="1">
    <source>
        <dbReference type="ARBA" id="ARBA00004651"/>
    </source>
</evidence>
<dbReference type="PANTHER" id="PTHR30250">
    <property type="entry name" value="PST FAMILY PREDICTED COLANIC ACID TRANSPORTER"/>
    <property type="match status" value="1"/>
</dbReference>
<keyword evidence="5 7" id="KW-1133">Transmembrane helix</keyword>
<evidence type="ECO:0000256" key="2">
    <source>
        <dbReference type="ARBA" id="ARBA00007430"/>
    </source>
</evidence>
<comment type="subcellular location">
    <subcellularLocation>
        <location evidence="1">Cell membrane</location>
        <topology evidence="1">Multi-pass membrane protein</topology>
    </subcellularLocation>
</comment>
<evidence type="ECO:0000256" key="5">
    <source>
        <dbReference type="ARBA" id="ARBA00022989"/>
    </source>
</evidence>
<comment type="caution">
    <text evidence="8">The sequence shown here is derived from an EMBL/GenBank/DDBJ whole genome shotgun (WGS) entry which is preliminary data.</text>
</comment>
<name>A0A0D6P7M1_9PROT</name>
<gene>
    <name evidence="8" type="ORF">Asru_0410_02</name>
</gene>
<feature type="transmembrane region" description="Helical" evidence="7">
    <location>
        <begin position="316"/>
        <end position="339"/>
    </location>
</feature>
<feature type="transmembrane region" description="Helical" evidence="7">
    <location>
        <begin position="351"/>
        <end position="369"/>
    </location>
</feature>
<evidence type="ECO:0000313" key="8">
    <source>
        <dbReference type="EMBL" id="GAN77657.1"/>
    </source>
</evidence>
<feature type="transmembrane region" description="Helical" evidence="7">
    <location>
        <begin position="408"/>
        <end position="431"/>
    </location>
</feature>
<proteinExistence type="inferred from homology"/>
<keyword evidence="3" id="KW-1003">Cell membrane</keyword>
<keyword evidence="4 7" id="KW-0812">Transmembrane</keyword>
<dbReference type="Proteomes" id="UP000032680">
    <property type="component" value="Unassembled WGS sequence"/>
</dbReference>
<dbReference type="AlphaFoldDB" id="A0A0D6P7M1"/>
<feature type="transmembrane region" description="Helical" evidence="7">
    <location>
        <begin position="78"/>
        <end position="102"/>
    </location>
</feature>
<dbReference type="InterPro" id="IPR050833">
    <property type="entry name" value="Poly_Biosynth_Transport"/>
</dbReference>
<feature type="transmembrane region" description="Helical" evidence="7">
    <location>
        <begin position="375"/>
        <end position="396"/>
    </location>
</feature>
<evidence type="ECO:0000256" key="3">
    <source>
        <dbReference type="ARBA" id="ARBA00022475"/>
    </source>
</evidence>
<keyword evidence="6 7" id="KW-0472">Membrane</keyword>
<dbReference type="Pfam" id="PF13440">
    <property type="entry name" value="Polysacc_synt_3"/>
    <property type="match status" value="1"/>
</dbReference>
<protein>
    <submittedName>
        <fullName evidence="8">Polysaccharide biosynthesis protein</fullName>
    </submittedName>
</protein>
<evidence type="ECO:0000256" key="6">
    <source>
        <dbReference type="ARBA" id="ARBA00023136"/>
    </source>
</evidence>
<accession>A0A0D6P7M1</accession>
<evidence type="ECO:0000256" key="7">
    <source>
        <dbReference type="SAM" id="Phobius"/>
    </source>
</evidence>
<feature type="transmembrane region" description="Helical" evidence="7">
    <location>
        <begin position="38"/>
        <end position="57"/>
    </location>
</feature>
<dbReference type="EMBL" id="BANB01000410">
    <property type="protein sequence ID" value="GAN77657.1"/>
    <property type="molecule type" value="Genomic_DNA"/>
</dbReference>
<evidence type="ECO:0000256" key="4">
    <source>
        <dbReference type="ARBA" id="ARBA00022692"/>
    </source>
</evidence>
<organism evidence="8 9">
    <name type="scientific">Acidisphaera rubrifaciens HS-AP3</name>
    <dbReference type="NCBI Taxonomy" id="1231350"/>
    <lineage>
        <taxon>Bacteria</taxon>
        <taxon>Pseudomonadati</taxon>
        <taxon>Pseudomonadota</taxon>
        <taxon>Alphaproteobacteria</taxon>
        <taxon>Acetobacterales</taxon>
        <taxon>Acetobacteraceae</taxon>
        <taxon>Acidisphaera</taxon>
    </lineage>
</organism>
<evidence type="ECO:0000313" key="9">
    <source>
        <dbReference type="Proteomes" id="UP000032680"/>
    </source>
</evidence>
<comment type="similarity">
    <text evidence="2">Belongs to the polysaccharide synthase family.</text>
</comment>
<feature type="transmembrane region" description="Helical" evidence="7">
    <location>
        <begin position="145"/>
        <end position="165"/>
    </location>
</feature>
<feature type="transmembrane region" description="Helical" evidence="7">
    <location>
        <begin position="114"/>
        <end position="133"/>
    </location>
</feature>
<dbReference type="PANTHER" id="PTHR30250:SF10">
    <property type="entry name" value="LIPOPOLYSACCHARIDE BIOSYNTHESIS PROTEIN WZXC"/>
    <property type="match status" value="1"/>
</dbReference>
<reference evidence="8 9" key="1">
    <citation type="submission" date="2012-11" db="EMBL/GenBank/DDBJ databases">
        <title>Whole genome sequence of Acidisphaera rubrifaciens HS-AP3.</title>
        <authorList>
            <person name="Azuma Y."/>
            <person name="Higashiura N."/>
            <person name="Hirakawa H."/>
            <person name="Matsushita K."/>
        </authorList>
    </citation>
    <scope>NUCLEOTIDE SEQUENCE [LARGE SCALE GENOMIC DNA]</scope>
    <source>
        <strain evidence="8 9">HS-AP3</strain>
    </source>
</reference>
<dbReference type="GO" id="GO:0005886">
    <property type="term" value="C:plasma membrane"/>
    <property type="evidence" value="ECO:0007669"/>
    <property type="project" value="UniProtKB-SubCell"/>
</dbReference>
<feature type="transmembrane region" description="Helical" evidence="7">
    <location>
        <begin position="289"/>
        <end position="310"/>
    </location>
</feature>
<sequence length="491" mass="51919">MGAARIRRSLALSFAEKYASTAIQFVASMIVARLITPQAFGIFAIAFAIVGFAHVIREMGVNGYLVQRDTLAPSHIRAALFATAVVAWTLGFILIAAGPLVGALYGDDVRRAELVLSLSLFVQPISSTIFAVLQREMDFAALLRINVAGVTVNALCAVGLSFAGWSYLGLAWASVIGQTATSLVAACYRAERAHYMPSMRGAGEVFRFGSPIMLSSLLHQFSTNIANLITARFVTLDAIGLFGRAQTVTGLFSRLVMEAVQPLVLPVLSAMRRSGQDVARALQGSLDHIAAAAWPFFAFVGLCAEPIVVVLFGPRWIGAAILLRLMCIGGVFWIVQPVAQPMLIAMGRTRMVLRVQAINQVIAVAGVLLAAPHGIVAVAAAAIPISALHAAVWLIAVRRAAGLHVGRLAWTAGRNVALTVCALIGPVAVVWSLPEMAPLPRLLLAASALAAGWCVGVAATGHPIGGELRRFLRRAAWRPWRAGEATGGLGD</sequence>
<feature type="transmembrane region" description="Helical" evidence="7">
    <location>
        <begin position="443"/>
        <end position="464"/>
    </location>
</feature>